<gene>
    <name evidence="2" type="ORF">ARMOST_08211</name>
</gene>
<feature type="region of interest" description="Disordered" evidence="1">
    <location>
        <begin position="56"/>
        <end position="87"/>
    </location>
</feature>
<proteinExistence type="predicted"/>
<dbReference type="EMBL" id="FUEG01000005">
    <property type="protein sequence ID" value="SJL04840.1"/>
    <property type="molecule type" value="Genomic_DNA"/>
</dbReference>
<evidence type="ECO:0000256" key="1">
    <source>
        <dbReference type="SAM" id="MobiDB-lite"/>
    </source>
</evidence>
<feature type="compositionally biased region" description="Acidic residues" evidence="1">
    <location>
        <begin position="71"/>
        <end position="87"/>
    </location>
</feature>
<protein>
    <submittedName>
        <fullName evidence="2">Uncharacterized protein</fullName>
    </submittedName>
</protein>
<dbReference type="STRING" id="47428.A0A284R812"/>
<reference evidence="3" key="1">
    <citation type="journal article" date="2017" name="Nat. Ecol. Evol.">
        <title>Genome expansion and lineage-specific genetic innovations in the forest pathogenic fungi Armillaria.</title>
        <authorList>
            <person name="Sipos G."/>
            <person name="Prasanna A.N."/>
            <person name="Walter M.C."/>
            <person name="O'Connor E."/>
            <person name="Balint B."/>
            <person name="Krizsan K."/>
            <person name="Kiss B."/>
            <person name="Hess J."/>
            <person name="Varga T."/>
            <person name="Slot J."/>
            <person name="Riley R."/>
            <person name="Boka B."/>
            <person name="Rigling D."/>
            <person name="Barry K."/>
            <person name="Lee J."/>
            <person name="Mihaltcheva S."/>
            <person name="LaButti K."/>
            <person name="Lipzen A."/>
            <person name="Waldron R."/>
            <person name="Moloney N.M."/>
            <person name="Sperisen C."/>
            <person name="Kredics L."/>
            <person name="Vagvoelgyi C."/>
            <person name="Patrignani A."/>
            <person name="Fitzpatrick D."/>
            <person name="Nagy I."/>
            <person name="Doyle S."/>
            <person name="Anderson J.B."/>
            <person name="Grigoriev I.V."/>
            <person name="Gueldener U."/>
            <person name="Muensterkoetter M."/>
            <person name="Nagy L.G."/>
        </authorList>
    </citation>
    <scope>NUCLEOTIDE SEQUENCE [LARGE SCALE GENOMIC DNA]</scope>
    <source>
        <strain evidence="3">C18/9</strain>
    </source>
</reference>
<dbReference type="AlphaFoldDB" id="A0A284R812"/>
<name>A0A284R812_ARMOS</name>
<evidence type="ECO:0000313" key="2">
    <source>
        <dbReference type="EMBL" id="SJL04840.1"/>
    </source>
</evidence>
<accession>A0A284R812</accession>
<sequence length="196" mass="22218">MTPSSGTPPASKRFPRRIVSISAPLFANVASTPGQSQKENLRQRFHTRCFQRAAKARESAVKRKRHAGSDDVFDDAMDDDKEETEDEVLKDEFFQRIVEHANRRTQHAYELSYADEVGSSLDPDMEDPCIWEAELHGTALPRQKELTPEEREIAELQAYADECERQAALADFEDVPEAFWDDLDLDEGGVDAMDIS</sequence>
<evidence type="ECO:0000313" key="3">
    <source>
        <dbReference type="Proteomes" id="UP000219338"/>
    </source>
</evidence>
<dbReference type="Proteomes" id="UP000219338">
    <property type="component" value="Unassembled WGS sequence"/>
</dbReference>
<keyword evidence="3" id="KW-1185">Reference proteome</keyword>
<organism evidence="2 3">
    <name type="scientific">Armillaria ostoyae</name>
    <name type="common">Armillaria root rot fungus</name>
    <dbReference type="NCBI Taxonomy" id="47428"/>
    <lineage>
        <taxon>Eukaryota</taxon>
        <taxon>Fungi</taxon>
        <taxon>Dikarya</taxon>
        <taxon>Basidiomycota</taxon>
        <taxon>Agaricomycotina</taxon>
        <taxon>Agaricomycetes</taxon>
        <taxon>Agaricomycetidae</taxon>
        <taxon>Agaricales</taxon>
        <taxon>Marasmiineae</taxon>
        <taxon>Physalacriaceae</taxon>
        <taxon>Armillaria</taxon>
    </lineage>
</organism>
<dbReference type="OrthoDB" id="3268127at2759"/>